<dbReference type="SUPFAM" id="SSF50978">
    <property type="entry name" value="WD40 repeat-like"/>
    <property type="match status" value="1"/>
</dbReference>
<dbReference type="EMBL" id="VIBQ01000017">
    <property type="protein sequence ID" value="KAB8360907.1"/>
    <property type="molecule type" value="Genomic_DNA"/>
</dbReference>
<dbReference type="GO" id="GO:0043161">
    <property type="term" value="P:proteasome-mediated ubiquitin-dependent protein catabolic process"/>
    <property type="evidence" value="ECO:0007669"/>
    <property type="project" value="TreeGrafter"/>
</dbReference>
<reference evidence="6 7" key="1">
    <citation type="submission" date="2019-06" db="EMBL/GenBank/DDBJ databases">
        <title>A chromosomal-level reference genome of Carpinus fangiana (Coryloideae, Betulaceae).</title>
        <authorList>
            <person name="Yang X."/>
            <person name="Wang Z."/>
            <person name="Zhang L."/>
            <person name="Hao G."/>
            <person name="Liu J."/>
            <person name="Yang Y."/>
        </authorList>
    </citation>
    <scope>NUCLEOTIDE SEQUENCE [LARGE SCALE GENOMIC DNA]</scope>
    <source>
        <strain evidence="6">Cfa_2016G</strain>
        <tissue evidence="6">Leaf</tissue>
    </source>
</reference>
<dbReference type="InterPro" id="IPR036322">
    <property type="entry name" value="WD40_repeat_dom_sf"/>
</dbReference>
<dbReference type="CDD" id="cd00200">
    <property type="entry name" value="WD40"/>
    <property type="match status" value="1"/>
</dbReference>
<proteinExistence type="predicted"/>
<sequence>MRGEVQDAPSHPASGLRGGIVPAKTGALNGSSPNGHSAANGNATNGAAANGASQASAPTTFYGHDREELTRILIQGLGDLGYQGAANALSRESGFEVETSHAAAFRLAVLEGNWTEAEALVQGTGPESDTPTPGLLLAAGASREEMLFLLRQQKYLELVEKRDIGQALMVLRAELQPLRRNERQLHALSSLIMVQSSDDLRSQARWDGAAGESRKDLLSILSRSISPSAMIPEHRLAELVNKVKENEMACCEYHNTTKWPSLYTDHRCSRDDFPLDLQIELKQHKDEVWVIKFSHDGTRLATASKDQTVKIYEMNQFSVVHTLKEHSAPVAFVAWSPDDTKIITCSQDKSAKLWDTKTGICLQTIHWHSEPVTSAAWAPDGKSYVTGSLDQSRPLTIWDAAGYDLRPLHSFECSGCRVQDVTIATMTPPASSIRSAMPYEYDSVLPVRLVVSCTDRSVHIYDYHRREKISHIQLDHEITCLNLSRDGQEMLINLNCGELWALGVDSGEVIQKYKGQKQSQFVIRGCYGGASEGVVVSGGEDSKICLWHRHSAKMIESIDAHSSGCVNSVAWNMAQPRMWASAGDDHTVRIWANPVPDAIRASRDTESVVWGSANAGSSSSHNAPSIPQWSSTGARGQ</sequence>
<dbReference type="AlphaFoldDB" id="A0A5N6KZG9"/>
<dbReference type="InterPro" id="IPR001680">
    <property type="entry name" value="WD40_rpt"/>
</dbReference>
<name>A0A5N6KZG9_9ROSI</name>
<feature type="repeat" description="WD" evidence="3">
    <location>
        <begin position="281"/>
        <end position="322"/>
    </location>
</feature>
<feature type="region of interest" description="Disordered" evidence="4">
    <location>
        <begin position="611"/>
        <end position="637"/>
    </location>
</feature>
<evidence type="ECO:0000313" key="7">
    <source>
        <dbReference type="Proteomes" id="UP000327013"/>
    </source>
</evidence>
<evidence type="ECO:0000256" key="3">
    <source>
        <dbReference type="PROSITE-ProRule" id="PRU00221"/>
    </source>
</evidence>
<dbReference type="SMART" id="SM00668">
    <property type="entry name" value="CTLH"/>
    <property type="match status" value="1"/>
</dbReference>
<dbReference type="PROSITE" id="PS00678">
    <property type="entry name" value="WD_REPEATS_1"/>
    <property type="match status" value="1"/>
</dbReference>
<dbReference type="GO" id="GO:0034657">
    <property type="term" value="C:GID complex"/>
    <property type="evidence" value="ECO:0007669"/>
    <property type="project" value="TreeGrafter"/>
</dbReference>
<feature type="region of interest" description="Disordered" evidence="4">
    <location>
        <begin position="1"/>
        <end position="59"/>
    </location>
</feature>
<keyword evidence="7" id="KW-1185">Reference proteome</keyword>
<feature type="compositionally biased region" description="Low complexity" evidence="4">
    <location>
        <begin position="34"/>
        <end position="57"/>
    </location>
</feature>
<feature type="compositionally biased region" description="Polar residues" evidence="4">
    <location>
        <begin position="627"/>
        <end position="637"/>
    </location>
</feature>
<evidence type="ECO:0000256" key="1">
    <source>
        <dbReference type="ARBA" id="ARBA00022574"/>
    </source>
</evidence>
<dbReference type="InterPro" id="IPR015943">
    <property type="entry name" value="WD40/YVTN_repeat-like_dom_sf"/>
</dbReference>
<organism evidence="6 7">
    <name type="scientific">Carpinus fangiana</name>
    <dbReference type="NCBI Taxonomy" id="176857"/>
    <lineage>
        <taxon>Eukaryota</taxon>
        <taxon>Viridiplantae</taxon>
        <taxon>Streptophyta</taxon>
        <taxon>Embryophyta</taxon>
        <taxon>Tracheophyta</taxon>
        <taxon>Spermatophyta</taxon>
        <taxon>Magnoliopsida</taxon>
        <taxon>eudicotyledons</taxon>
        <taxon>Gunneridae</taxon>
        <taxon>Pentapetalae</taxon>
        <taxon>rosids</taxon>
        <taxon>fabids</taxon>
        <taxon>Fagales</taxon>
        <taxon>Betulaceae</taxon>
        <taxon>Carpinus</taxon>
    </lineage>
</organism>
<feature type="domain" description="CTLH" evidence="5">
    <location>
        <begin position="98"/>
        <end position="166"/>
    </location>
</feature>
<evidence type="ECO:0000313" key="6">
    <source>
        <dbReference type="EMBL" id="KAB8360907.1"/>
    </source>
</evidence>
<accession>A0A5N6KZG9</accession>
<feature type="repeat" description="WD" evidence="3">
    <location>
        <begin position="323"/>
        <end position="364"/>
    </location>
</feature>
<dbReference type="PROSITE" id="PS50294">
    <property type="entry name" value="WD_REPEATS_REGION"/>
    <property type="match status" value="2"/>
</dbReference>
<dbReference type="PANTHER" id="PTHR22838">
    <property type="entry name" value="WD REPEAT PROTEIN 26-RELATED"/>
    <property type="match status" value="1"/>
</dbReference>
<dbReference type="InterPro" id="IPR006595">
    <property type="entry name" value="CTLH_C"/>
</dbReference>
<dbReference type="SMART" id="SM00320">
    <property type="entry name" value="WD40"/>
    <property type="match status" value="6"/>
</dbReference>
<dbReference type="Pfam" id="PF23627">
    <property type="entry name" value="LisH_WDR26"/>
    <property type="match status" value="1"/>
</dbReference>
<evidence type="ECO:0000256" key="2">
    <source>
        <dbReference type="ARBA" id="ARBA00022737"/>
    </source>
</evidence>
<dbReference type="PANTHER" id="PTHR22838:SF0">
    <property type="entry name" value="WD REPEAT-CONTAINING PROTEIN 26"/>
    <property type="match status" value="1"/>
</dbReference>
<protein>
    <recommendedName>
        <fullName evidence="5">CTLH domain-containing protein</fullName>
    </recommendedName>
</protein>
<comment type="caution">
    <text evidence="6">The sequence shown here is derived from an EMBL/GenBank/DDBJ whole genome shotgun (WGS) entry which is preliminary data.</text>
</comment>
<gene>
    <name evidence="6" type="ORF">FH972_024640</name>
</gene>
<dbReference type="Pfam" id="PF00400">
    <property type="entry name" value="WD40"/>
    <property type="match status" value="4"/>
</dbReference>
<dbReference type="Proteomes" id="UP000327013">
    <property type="component" value="Unassembled WGS sequence"/>
</dbReference>
<feature type="compositionally biased region" description="Low complexity" evidence="4">
    <location>
        <begin position="611"/>
        <end position="625"/>
    </location>
</feature>
<dbReference type="InterPro" id="IPR051350">
    <property type="entry name" value="WD_repeat-ST_regulator"/>
</dbReference>
<dbReference type="InterPro" id="IPR019775">
    <property type="entry name" value="WD40_repeat_CS"/>
</dbReference>
<dbReference type="Gene3D" id="2.130.10.10">
    <property type="entry name" value="YVTN repeat-like/Quinoprotein amine dehydrogenase"/>
    <property type="match status" value="1"/>
</dbReference>
<dbReference type="PROSITE" id="PS50897">
    <property type="entry name" value="CTLH"/>
    <property type="match status" value="1"/>
</dbReference>
<evidence type="ECO:0000259" key="5">
    <source>
        <dbReference type="PROSITE" id="PS50897"/>
    </source>
</evidence>
<keyword evidence="1 3" id="KW-0853">WD repeat</keyword>
<dbReference type="OrthoDB" id="972532at2759"/>
<evidence type="ECO:0000256" key="4">
    <source>
        <dbReference type="SAM" id="MobiDB-lite"/>
    </source>
</evidence>
<keyword evidence="2" id="KW-0677">Repeat</keyword>
<dbReference type="PROSITE" id="PS50082">
    <property type="entry name" value="WD_REPEATS_2"/>
    <property type="match status" value="2"/>
</dbReference>